<evidence type="ECO:0000259" key="21">
    <source>
        <dbReference type="Pfam" id="PF08033"/>
    </source>
</evidence>
<dbReference type="PANTHER" id="PTHR11141">
    <property type="entry name" value="PROTEIN TRANSPORT PROTEIN SEC23"/>
    <property type="match status" value="1"/>
</dbReference>
<sequence>MADFEALKDQWSEIEDRDGIRLSWNTFPSSRMEASRLVVPIGALYTPLKEKTDTPLLQYAPVACRPPCKAVLNPFCQVDMRARVWICPFCLQRNNLPPHYKDISAEQIPPELHPNSTTIEYRLPQPVQTPPIFIFVVDTCQEEDSLKALKDSIIMSLSLLPQYALVGLVTFGTMTQVHELGYTECAKSYVFRGSKDYSTKQVQDMLGLGQLGARPNVQQQPGRPPVVPPGGAGARFILPVSQCEFQLTNALEQLQRDPWPVANDKRPLRCTGVALSVAAGLLEVPPFVNTGARIMLFSGGPATEGPGMVVGPELREPMRSHHDIDRDNIKYYKKALKFYEGLAKRVSHNGHIVDIFAGCLDQVGLLEMRGLANTTGGHMILTDSFTSSMYKQSFARVFNKDAEDNLLMAFNANLEVLTTKELKVTGLIGHAVSLNKKSVSVGETECGIGNTCAWKMCGIDPESSYGIYFEIASQGGPNQMQAGPQKAMMQFLTYYQHAAGQYHLRVTTVARNLSGPSGDPAIAQSFDQEAAAVLMSRIAVFKAEVDDGPDVLRWVDRMLIRLCSRFAEYRKDDPLEKNFTLYPQFMFHLRRSQFLQVFNNSPDETAFYRHVLNHEDVSNSLIMIQPTLDSYGFDHEGGQPVLLDSSSIQPETVLLLDTFFHILIFHGETMAEWRKAGYQEQEGYENFRALLEAPKEDAKELIQDRFPLPRFIVCDAGGSQARFLLSKLNPSTTHTTGSYGGVAQTAQTIFTDDVSLQTFMDHLMKLAVSGTS</sequence>
<dbReference type="Gene3D" id="3.40.20.10">
    <property type="entry name" value="Severin"/>
    <property type="match status" value="1"/>
</dbReference>
<evidence type="ECO:0000259" key="17">
    <source>
        <dbReference type="Pfam" id="PF00626"/>
    </source>
</evidence>
<dbReference type="GO" id="GO:0070971">
    <property type="term" value="C:endoplasmic reticulum exit site"/>
    <property type="evidence" value="ECO:0007669"/>
    <property type="project" value="TreeGrafter"/>
</dbReference>
<dbReference type="InterPro" id="IPR007123">
    <property type="entry name" value="Gelsolin-like_dom"/>
</dbReference>
<evidence type="ECO:0000313" key="22">
    <source>
        <dbReference type="EMBL" id="CBX91853.1"/>
    </source>
</evidence>
<dbReference type="AlphaFoldDB" id="E5R485"/>
<dbReference type="InterPro" id="IPR036465">
    <property type="entry name" value="vWFA_dom_sf"/>
</dbReference>
<dbReference type="InterPro" id="IPR036175">
    <property type="entry name" value="Sec23/24_helical_dom_sf"/>
</dbReference>
<dbReference type="GO" id="GO:0005789">
    <property type="term" value="C:endoplasmic reticulum membrane"/>
    <property type="evidence" value="ECO:0007669"/>
    <property type="project" value="UniProtKB-SubCell"/>
</dbReference>
<keyword evidence="13 16" id="KW-0472">Membrane</keyword>
<evidence type="ECO:0000256" key="7">
    <source>
        <dbReference type="ARBA" id="ARBA00022723"/>
    </source>
</evidence>
<evidence type="ECO:0000256" key="14">
    <source>
        <dbReference type="ARBA" id="ARBA00023329"/>
    </source>
</evidence>
<dbReference type="PANTHER" id="PTHR11141:SF0">
    <property type="entry name" value="PROTEIN TRANSPORT PROTEIN SEC23"/>
    <property type="match status" value="1"/>
</dbReference>
<feature type="domain" description="Zinc finger Sec23/Sec24-type" evidence="18">
    <location>
        <begin position="61"/>
        <end position="100"/>
    </location>
</feature>
<feature type="domain" description="Sec23/Sec24 helical" evidence="20">
    <location>
        <begin position="527"/>
        <end position="621"/>
    </location>
</feature>
<dbReference type="FunFam" id="3.40.50.410:FF:000008">
    <property type="entry name" value="Protein transport protein SEC23"/>
    <property type="match status" value="1"/>
</dbReference>
<dbReference type="CDD" id="cd01478">
    <property type="entry name" value="Sec23-like"/>
    <property type="match status" value="1"/>
</dbReference>
<evidence type="ECO:0000256" key="16">
    <source>
        <dbReference type="RuleBase" id="RU365030"/>
    </source>
</evidence>
<feature type="domain" description="Gelsolin-like" evidence="17">
    <location>
        <begin position="639"/>
        <end position="724"/>
    </location>
</feature>
<evidence type="ECO:0000259" key="19">
    <source>
        <dbReference type="Pfam" id="PF04811"/>
    </source>
</evidence>
<dbReference type="FunFam" id="2.30.30.380:FF:000001">
    <property type="entry name" value="Protein transport protein SEC23"/>
    <property type="match status" value="1"/>
</dbReference>
<evidence type="ECO:0000256" key="4">
    <source>
        <dbReference type="ARBA" id="ARBA00021212"/>
    </source>
</evidence>
<dbReference type="VEuPathDB" id="FungiDB:LEMA_P045590.1"/>
<dbReference type="SUPFAM" id="SSF81995">
    <property type="entry name" value="beta-sandwich domain of Sec23/24"/>
    <property type="match status" value="1"/>
</dbReference>
<dbReference type="SUPFAM" id="SSF82919">
    <property type="entry name" value="Zn-finger domain of Sec23/24"/>
    <property type="match status" value="1"/>
</dbReference>
<keyword evidence="6 16" id="KW-0963">Cytoplasm</keyword>
<evidence type="ECO:0000256" key="8">
    <source>
        <dbReference type="ARBA" id="ARBA00022824"/>
    </source>
</evidence>
<dbReference type="eggNOG" id="KOG1986">
    <property type="taxonomic scope" value="Eukaryota"/>
</dbReference>
<evidence type="ECO:0000256" key="12">
    <source>
        <dbReference type="ARBA" id="ARBA00023034"/>
    </source>
</evidence>
<evidence type="ECO:0000256" key="3">
    <source>
        <dbReference type="ARBA" id="ARBA00009210"/>
    </source>
</evidence>
<evidence type="ECO:0000259" key="18">
    <source>
        <dbReference type="Pfam" id="PF04810"/>
    </source>
</evidence>
<dbReference type="FunFam" id="1.20.120.730:FF:000001">
    <property type="entry name" value="Protein transport protein SEC23"/>
    <property type="match status" value="1"/>
</dbReference>
<reference evidence="23" key="1">
    <citation type="journal article" date="2011" name="Nat. Commun.">
        <title>Effector diversification within compartments of the Leptosphaeria maculans genome affected by Repeat-Induced Point mutations.</title>
        <authorList>
            <person name="Rouxel T."/>
            <person name="Grandaubert J."/>
            <person name="Hane J.K."/>
            <person name="Hoede C."/>
            <person name="van de Wouw A.P."/>
            <person name="Couloux A."/>
            <person name="Dominguez V."/>
            <person name="Anthouard V."/>
            <person name="Bally P."/>
            <person name="Bourras S."/>
            <person name="Cozijnsen A.J."/>
            <person name="Ciuffetti L.M."/>
            <person name="Degrave A."/>
            <person name="Dilmaghani A."/>
            <person name="Duret L."/>
            <person name="Fudal I."/>
            <person name="Goodwin S.B."/>
            <person name="Gout L."/>
            <person name="Glaser N."/>
            <person name="Linglin J."/>
            <person name="Kema G.H.J."/>
            <person name="Lapalu N."/>
            <person name="Lawrence C.B."/>
            <person name="May K."/>
            <person name="Meyer M."/>
            <person name="Ollivier B."/>
            <person name="Poulain J."/>
            <person name="Schoch C.L."/>
            <person name="Simon A."/>
            <person name="Spatafora J.W."/>
            <person name="Stachowiak A."/>
            <person name="Turgeon B.G."/>
            <person name="Tyler B.M."/>
            <person name="Vincent D."/>
            <person name="Weissenbach J."/>
            <person name="Amselem J."/>
            <person name="Quesneville H."/>
            <person name="Oliver R.P."/>
            <person name="Wincker P."/>
            <person name="Balesdent M.-H."/>
            <person name="Howlett B.J."/>
        </authorList>
    </citation>
    <scope>NUCLEOTIDE SEQUENCE [LARGE SCALE GENOMIC DNA]</scope>
    <source>
        <strain evidence="23">JN3 / isolate v23.1.3 / race Av1-4-5-6-7-8</strain>
    </source>
</reference>
<dbReference type="GO" id="GO:0030127">
    <property type="term" value="C:COPII vesicle coat"/>
    <property type="evidence" value="ECO:0007669"/>
    <property type="project" value="InterPro"/>
</dbReference>
<evidence type="ECO:0000256" key="10">
    <source>
        <dbReference type="ARBA" id="ARBA00022892"/>
    </source>
</evidence>
<evidence type="ECO:0000256" key="9">
    <source>
        <dbReference type="ARBA" id="ARBA00022833"/>
    </source>
</evidence>
<dbReference type="GO" id="GO:0005096">
    <property type="term" value="F:GTPase activator activity"/>
    <property type="evidence" value="ECO:0007669"/>
    <property type="project" value="TreeGrafter"/>
</dbReference>
<keyword evidence="12 16" id="KW-0333">Golgi apparatus</keyword>
<comment type="function">
    <text evidence="15 16">Component of the coat protein complex II (COPII) which promotes the formation of transport vesicles from the endoplasmic reticulum (ER). The coat has two main functions, the physical deformation of the endoplasmic reticulum membrane into vesicles and the selection of cargo molecules.</text>
</comment>
<evidence type="ECO:0000256" key="15">
    <source>
        <dbReference type="ARBA" id="ARBA00025471"/>
    </source>
</evidence>
<evidence type="ECO:0000256" key="5">
    <source>
        <dbReference type="ARBA" id="ARBA00022448"/>
    </source>
</evidence>
<dbReference type="HOGENOM" id="CLU_008658_3_0_1"/>
<feature type="domain" description="Sec23/Sec24 trunk" evidence="19">
    <location>
        <begin position="129"/>
        <end position="398"/>
    </location>
</feature>
<keyword evidence="10 16" id="KW-0931">ER-Golgi transport</keyword>
<comment type="subcellular location">
    <subcellularLocation>
        <location evidence="16">Cytoplasm</location>
    </subcellularLocation>
    <subcellularLocation>
        <location evidence="1 16">Cytoplasmic vesicle</location>
        <location evidence="1 16">COPII-coated vesicle membrane</location>
        <topology evidence="1 16">Peripheral membrane protein</topology>
        <orientation evidence="1 16">Cytoplasmic side</orientation>
    </subcellularLocation>
    <subcellularLocation>
        <location evidence="2 16">Endoplasmic reticulum membrane</location>
        <topology evidence="2 16">Peripheral membrane protein</topology>
        <orientation evidence="2 16">Cytoplasmic side</orientation>
    </subcellularLocation>
    <subcellularLocation>
        <location evidence="16">Golgi apparatus membrane</location>
        <topology evidence="16">Peripheral membrane protein</topology>
        <orientation evidence="16">Cytoplasmic side</orientation>
    </subcellularLocation>
</comment>
<dbReference type="Pfam" id="PF08033">
    <property type="entry name" value="Sec23_BS"/>
    <property type="match status" value="1"/>
</dbReference>
<dbReference type="GO" id="GO:0006886">
    <property type="term" value="P:intracellular protein transport"/>
    <property type="evidence" value="ECO:0007669"/>
    <property type="project" value="InterPro"/>
</dbReference>
<dbReference type="InterPro" id="IPR006900">
    <property type="entry name" value="Sec23/24_helical_dom"/>
</dbReference>
<dbReference type="Proteomes" id="UP000002668">
    <property type="component" value="Genome"/>
</dbReference>
<dbReference type="Gene3D" id="2.30.30.380">
    <property type="entry name" value="Zn-finger domain of Sec23/24"/>
    <property type="match status" value="1"/>
</dbReference>
<protein>
    <recommendedName>
        <fullName evidence="4 16">Protein transport protein SEC23</fullName>
    </recommendedName>
</protein>
<dbReference type="SUPFAM" id="SSF53300">
    <property type="entry name" value="vWA-like"/>
    <property type="match status" value="1"/>
</dbReference>
<dbReference type="InterPro" id="IPR036180">
    <property type="entry name" value="Gelsolin-like_dom_sf"/>
</dbReference>
<dbReference type="FunFam" id="3.40.20.10:FF:000006">
    <property type="entry name" value="Protein transport protein SEC23"/>
    <property type="match status" value="1"/>
</dbReference>
<keyword evidence="8 16" id="KW-0256">Endoplasmic reticulum</keyword>
<dbReference type="InParanoid" id="E5R485"/>
<dbReference type="Pfam" id="PF04815">
    <property type="entry name" value="Sec23_helical"/>
    <property type="match status" value="1"/>
</dbReference>
<comment type="similarity">
    <text evidence="3 16">Belongs to the SEC23/SEC24 family. SEC23 subfamily.</text>
</comment>
<dbReference type="Gene3D" id="2.60.40.1670">
    <property type="entry name" value="beta-sandwich domain of Sec23/24"/>
    <property type="match status" value="1"/>
</dbReference>
<evidence type="ECO:0000256" key="13">
    <source>
        <dbReference type="ARBA" id="ARBA00023136"/>
    </source>
</evidence>
<evidence type="ECO:0000259" key="20">
    <source>
        <dbReference type="Pfam" id="PF04815"/>
    </source>
</evidence>
<keyword evidence="9 16" id="KW-0862">Zinc</keyword>
<feature type="domain" description="Sec23/Sec24 beta-sandwich" evidence="21">
    <location>
        <begin position="409"/>
        <end position="513"/>
    </location>
</feature>
<dbReference type="Pfam" id="PF04810">
    <property type="entry name" value="zf-Sec23_Sec24"/>
    <property type="match status" value="1"/>
</dbReference>
<gene>
    <name evidence="22" type="ORF">LEMA_P045590.1</name>
</gene>
<dbReference type="InterPro" id="IPR029006">
    <property type="entry name" value="ADF-H/Gelsolin-like_dom_sf"/>
</dbReference>
<dbReference type="FunCoup" id="E5R485">
    <property type="interactions" value="962"/>
</dbReference>
<evidence type="ECO:0000256" key="2">
    <source>
        <dbReference type="ARBA" id="ARBA00004397"/>
    </source>
</evidence>
<evidence type="ECO:0000256" key="11">
    <source>
        <dbReference type="ARBA" id="ARBA00022927"/>
    </source>
</evidence>
<proteinExistence type="inferred from homology"/>
<keyword evidence="5 16" id="KW-0813">Transport</keyword>
<dbReference type="OMA" id="FPPHYAE"/>
<dbReference type="STRING" id="985895.E5R485"/>
<dbReference type="InterPro" id="IPR037364">
    <property type="entry name" value="Sec23"/>
</dbReference>
<name>E5R485_LEPMJ</name>
<organism evidence="23">
    <name type="scientific">Leptosphaeria maculans (strain JN3 / isolate v23.1.3 / race Av1-4-5-6-7-8)</name>
    <name type="common">Blackleg fungus</name>
    <name type="synonym">Phoma lingam</name>
    <dbReference type="NCBI Taxonomy" id="985895"/>
    <lineage>
        <taxon>Eukaryota</taxon>
        <taxon>Fungi</taxon>
        <taxon>Dikarya</taxon>
        <taxon>Ascomycota</taxon>
        <taxon>Pezizomycotina</taxon>
        <taxon>Dothideomycetes</taxon>
        <taxon>Pleosporomycetidae</taxon>
        <taxon>Pleosporales</taxon>
        <taxon>Pleosporineae</taxon>
        <taxon>Leptosphaeriaceae</taxon>
        <taxon>Plenodomus</taxon>
        <taxon>Plenodomus lingam/Leptosphaeria maculans species complex</taxon>
    </lineage>
</organism>
<keyword evidence="11 16" id="KW-0653">Protein transport</keyword>
<dbReference type="GO" id="GO:0008270">
    <property type="term" value="F:zinc ion binding"/>
    <property type="evidence" value="ECO:0007669"/>
    <property type="project" value="InterPro"/>
</dbReference>
<keyword evidence="7 16" id="KW-0479">Metal-binding</keyword>
<dbReference type="OrthoDB" id="10256289at2759"/>
<keyword evidence="14 16" id="KW-0968">Cytoplasmic vesicle</keyword>
<dbReference type="InterPro" id="IPR012990">
    <property type="entry name" value="Beta-sandwich_Sec23_24"/>
</dbReference>
<dbReference type="Pfam" id="PF00626">
    <property type="entry name" value="Gelsolin"/>
    <property type="match status" value="1"/>
</dbReference>
<dbReference type="GO" id="GO:0090110">
    <property type="term" value="P:COPII-coated vesicle cargo loading"/>
    <property type="evidence" value="ECO:0007669"/>
    <property type="project" value="TreeGrafter"/>
</dbReference>
<dbReference type="SUPFAM" id="SSF81811">
    <property type="entry name" value="Helical domain of Sec23/24"/>
    <property type="match status" value="1"/>
</dbReference>
<evidence type="ECO:0000313" key="23">
    <source>
        <dbReference type="Proteomes" id="UP000002668"/>
    </source>
</evidence>
<dbReference type="InterPro" id="IPR037550">
    <property type="entry name" value="Sec23_C"/>
</dbReference>
<dbReference type="GO" id="GO:0000139">
    <property type="term" value="C:Golgi membrane"/>
    <property type="evidence" value="ECO:0007669"/>
    <property type="project" value="UniProtKB-SubCell"/>
</dbReference>
<dbReference type="SUPFAM" id="SSF82754">
    <property type="entry name" value="C-terminal, gelsolin-like domain of Sec23/24"/>
    <property type="match status" value="1"/>
</dbReference>
<accession>E5R485</accession>
<evidence type="ECO:0000256" key="1">
    <source>
        <dbReference type="ARBA" id="ARBA00004299"/>
    </source>
</evidence>
<dbReference type="CDD" id="cd11287">
    <property type="entry name" value="Sec23_C"/>
    <property type="match status" value="1"/>
</dbReference>
<dbReference type="InterPro" id="IPR036174">
    <property type="entry name" value="Znf_Sec23_Sec24_sf"/>
</dbReference>
<dbReference type="Gene3D" id="3.40.50.410">
    <property type="entry name" value="von Willebrand factor, type A domain"/>
    <property type="match status" value="1"/>
</dbReference>
<dbReference type="EMBL" id="FP929083">
    <property type="protein sequence ID" value="CBX91853.1"/>
    <property type="molecule type" value="Genomic_DNA"/>
</dbReference>
<evidence type="ECO:0000256" key="6">
    <source>
        <dbReference type="ARBA" id="ARBA00022490"/>
    </source>
</evidence>
<dbReference type="InterPro" id="IPR006895">
    <property type="entry name" value="Znf_Sec23_Sec24"/>
</dbReference>
<dbReference type="Gene3D" id="1.20.120.730">
    <property type="entry name" value="Sec23/Sec24 helical domain"/>
    <property type="match status" value="1"/>
</dbReference>
<dbReference type="Pfam" id="PF04811">
    <property type="entry name" value="Sec23_trunk"/>
    <property type="match status" value="1"/>
</dbReference>
<keyword evidence="23" id="KW-1185">Reference proteome</keyword>
<dbReference type="InterPro" id="IPR006896">
    <property type="entry name" value="Sec23/24_trunk_dom"/>
</dbReference>